<dbReference type="Gene3D" id="3.10.450.40">
    <property type="match status" value="1"/>
</dbReference>
<evidence type="ECO:0000313" key="2">
    <source>
        <dbReference type="Proteomes" id="UP001565243"/>
    </source>
</evidence>
<proteinExistence type="predicted"/>
<sequence>MNEIDSLLRVTGEGVSVKLGDSEAQEAQIEEWLHTPQGSIYGLPGWGNPLQKYKHEPMNTFTEVAIENDMVTSLKRDIPDVELTGIRIEAIEKDLFYLTIGLPSGDYSTGLQKG</sequence>
<comment type="caution">
    <text evidence="1">The sequence shown here is derived from an EMBL/GenBank/DDBJ whole genome shotgun (WGS) entry which is preliminary data.</text>
</comment>
<dbReference type="RefSeq" id="WP_369896646.1">
    <property type="nucleotide sequence ID" value="NZ_JBGFFX010000017.1"/>
</dbReference>
<protein>
    <submittedName>
        <fullName evidence="1">Uncharacterized protein</fullName>
    </submittedName>
</protein>
<evidence type="ECO:0000313" key="1">
    <source>
        <dbReference type="EMBL" id="MEY8773019.1"/>
    </source>
</evidence>
<dbReference type="EMBL" id="JBGFFX010000017">
    <property type="protein sequence ID" value="MEY8773019.1"/>
    <property type="molecule type" value="Genomic_DNA"/>
</dbReference>
<dbReference type="SUPFAM" id="SSF160719">
    <property type="entry name" value="gpW/gp25-like"/>
    <property type="match status" value="1"/>
</dbReference>
<gene>
    <name evidence="1" type="ORF">AB6T85_21650</name>
</gene>
<dbReference type="Proteomes" id="UP001565243">
    <property type="component" value="Unassembled WGS sequence"/>
</dbReference>
<accession>A0ABV4EDJ4</accession>
<name>A0ABV4EDJ4_9GAMM</name>
<organism evidence="1 2">
    <name type="scientific">Erwinia aeris</name>
    <dbReference type="NCBI Taxonomy" id="3239803"/>
    <lineage>
        <taxon>Bacteria</taxon>
        <taxon>Pseudomonadati</taxon>
        <taxon>Pseudomonadota</taxon>
        <taxon>Gammaproteobacteria</taxon>
        <taxon>Enterobacterales</taxon>
        <taxon>Erwiniaceae</taxon>
        <taxon>Erwinia</taxon>
    </lineage>
</organism>
<keyword evidence="2" id="KW-1185">Reference proteome</keyword>
<reference evidence="1 2" key="1">
    <citation type="submission" date="2024-07" db="EMBL/GenBank/DDBJ databases">
        <authorList>
            <person name="Hebao G."/>
        </authorList>
    </citation>
    <scope>NUCLEOTIDE SEQUENCE [LARGE SCALE GENOMIC DNA]</scope>
    <source>
        <strain evidence="1 2">ACCC 02193</strain>
    </source>
</reference>